<evidence type="ECO:0000256" key="8">
    <source>
        <dbReference type="ARBA" id="ARBA00023006"/>
    </source>
</evidence>
<comment type="caution">
    <text evidence="11">The sequence shown here is derived from an EMBL/GenBank/DDBJ whole genome shotgun (WGS) entry which is preliminary data.</text>
</comment>
<keyword evidence="4" id="KW-0677">Repeat</keyword>
<evidence type="ECO:0000256" key="1">
    <source>
        <dbReference type="ARBA" id="ARBA00004603"/>
    </source>
</evidence>
<dbReference type="GO" id="GO:0005770">
    <property type="term" value="C:late endosome"/>
    <property type="evidence" value="ECO:0007669"/>
    <property type="project" value="UniProtKB-SubCell"/>
</dbReference>
<keyword evidence="5" id="KW-0967">Endosome</keyword>
<keyword evidence="3" id="KW-0479">Metal-binding</keyword>
<dbReference type="GO" id="GO:0008270">
    <property type="term" value="F:zinc ion binding"/>
    <property type="evidence" value="ECO:0007669"/>
    <property type="project" value="UniProtKB-KW"/>
</dbReference>
<dbReference type="AlphaFoldDB" id="A0A443SVY4"/>
<dbReference type="EMBL" id="NCKV01000090">
    <property type="protein sequence ID" value="RWS31676.1"/>
    <property type="molecule type" value="Genomic_DNA"/>
</dbReference>
<dbReference type="InterPro" id="IPR037213">
    <property type="entry name" value="Run_dom_sf"/>
</dbReference>
<evidence type="ECO:0000256" key="2">
    <source>
        <dbReference type="ARBA" id="ARBA00022553"/>
    </source>
</evidence>
<dbReference type="VEuPathDB" id="VectorBase:LDEU000364"/>
<evidence type="ECO:0000256" key="4">
    <source>
        <dbReference type="ARBA" id="ARBA00022737"/>
    </source>
</evidence>
<keyword evidence="12" id="KW-1185">Reference proteome</keyword>
<evidence type="ECO:0000256" key="6">
    <source>
        <dbReference type="ARBA" id="ARBA00022771"/>
    </source>
</evidence>
<protein>
    <submittedName>
        <fullName evidence="11">DUF4206 and RUN domain containing protein-like protein</fullName>
    </submittedName>
</protein>
<proteinExistence type="predicted"/>
<organism evidence="11 12">
    <name type="scientific">Leptotrombidium deliense</name>
    <dbReference type="NCBI Taxonomy" id="299467"/>
    <lineage>
        <taxon>Eukaryota</taxon>
        <taxon>Metazoa</taxon>
        <taxon>Ecdysozoa</taxon>
        <taxon>Arthropoda</taxon>
        <taxon>Chelicerata</taxon>
        <taxon>Arachnida</taxon>
        <taxon>Acari</taxon>
        <taxon>Acariformes</taxon>
        <taxon>Trombidiformes</taxon>
        <taxon>Prostigmata</taxon>
        <taxon>Anystina</taxon>
        <taxon>Parasitengona</taxon>
        <taxon>Trombiculoidea</taxon>
        <taxon>Trombiculidae</taxon>
        <taxon>Leptotrombidium</taxon>
    </lineage>
</organism>
<dbReference type="InterPro" id="IPR025258">
    <property type="entry name" value="RH_dom"/>
</dbReference>
<evidence type="ECO:0000313" key="11">
    <source>
        <dbReference type="EMBL" id="RWS31676.1"/>
    </source>
</evidence>
<comment type="subcellular location">
    <subcellularLocation>
        <location evidence="1">Late endosome</location>
    </subcellularLocation>
</comment>
<evidence type="ECO:0000259" key="10">
    <source>
        <dbReference type="PROSITE" id="PS50826"/>
    </source>
</evidence>
<keyword evidence="8" id="KW-0072">Autophagy</keyword>
<accession>A0A443SVY4</accession>
<evidence type="ECO:0000313" key="12">
    <source>
        <dbReference type="Proteomes" id="UP000288716"/>
    </source>
</evidence>
<dbReference type="PROSITE" id="PS50826">
    <property type="entry name" value="RUN"/>
    <property type="match status" value="1"/>
</dbReference>
<keyword evidence="7" id="KW-0862">Zinc</keyword>
<keyword evidence="2" id="KW-0597">Phosphoprotein</keyword>
<dbReference type="GO" id="GO:0006914">
    <property type="term" value="P:autophagy"/>
    <property type="evidence" value="ECO:0007669"/>
    <property type="project" value="UniProtKB-KW"/>
</dbReference>
<evidence type="ECO:0000256" key="5">
    <source>
        <dbReference type="ARBA" id="ARBA00022753"/>
    </source>
</evidence>
<dbReference type="OrthoDB" id="62364at2759"/>
<keyword evidence="6" id="KW-0863">Zinc-finger</keyword>
<evidence type="ECO:0000256" key="9">
    <source>
        <dbReference type="SAM" id="MobiDB-lite"/>
    </source>
</evidence>
<dbReference type="PANTHER" id="PTHR12326:SF12">
    <property type="entry name" value="PLECKSTRIN HOMOLOGY AND RUN DOMAIN CONTAINING M1"/>
    <property type="match status" value="1"/>
</dbReference>
<dbReference type="SMART" id="SM01175">
    <property type="entry name" value="DUF4206"/>
    <property type="match status" value="1"/>
</dbReference>
<dbReference type="InterPro" id="IPR051366">
    <property type="entry name" value="DEF8"/>
</dbReference>
<name>A0A443SVY4_9ACAR</name>
<dbReference type="STRING" id="299467.A0A443SVY4"/>
<gene>
    <name evidence="11" type="ORF">B4U80_05783</name>
</gene>
<sequence length="688" mass="78256">MDSFWRLASGSSTIHDFAQDVYVKSNLTTQINSLVKQLIVSVNDEKNILTESTPNISNFLYCIEATFLHGLKEKLTLTKVLINKKRESNRHELDFWPVVLILSHNQVSDSLMKLVNITTDIGRCRAWIRLALNDNLLHSYIEALTNDVSLLHGFYRPSAYLRDKDHMDVLKSFLDNLDSLVFQLSYDQSLLNSWEAECLNLIGVSLPEAPSPVMPAVDALDLINNTSKKGKRRGDGKRKYKVEKTNVESISENTSNDFSGQSCDISDNYLETIENRTETSNVSMDETLSNHEDDKEVSNELPSPSMELTAPVDIPREESRPSQNLVVGDTVSVSGNSLSNKEGWSTLPPNCDASNESETYDAILESYSTTAVLSSTPDLKEFSGFNENSLKPQKSQSKKTSFFRRKKYSNKSGDNLVSNVMDFEVIPKTIVLQNEEPETQEFLMQLTYISNEVGLDEQDYKCYSCGRPVGMLYGKARVCNFDGYNYCLECHSDEKLIIPARILQNWDFARYSVSNKNRDKLMLTESEAFLDIKIMSPILYKAVPAMEECLNLRTQLFYLHAYLFTCQETVAVELRKIVWPREHLYEHIHLYSTSDLTQVQSGTLSQFLKKAIQFARKHVLSCLLCSQKGFICEICKSSQIIYPFDTESTYRCDKCKAVFHSKCVLVGSETKPCPRCLRIQRREQASNS</sequence>
<evidence type="ECO:0000256" key="3">
    <source>
        <dbReference type="ARBA" id="ARBA00022723"/>
    </source>
</evidence>
<evidence type="ECO:0000256" key="7">
    <source>
        <dbReference type="ARBA" id="ARBA00022833"/>
    </source>
</evidence>
<dbReference type="SUPFAM" id="SSF140741">
    <property type="entry name" value="RUN domain-like"/>
    <property type="match status" value="1"/>
</dbReference>
<feature type="domain" description="RUN" evidence="10">
    <location>
        <begin position="50"/>
        <end position="189"/>
    </location>
</feature>
<feature type="compositionally biased region" description="Polar residues" evidence="9">
    <location>
        <begin position="278"/>
        <end position="287"/>
    </location>
</feature>
<dbReference type="CDD" id="cd15489">
    <property type="entry name" value="PHD_SF"/>
    <property type="match status" value="1"/>
</dbReference>
<dbReference type="Proteomes" id="UP000288716">
    <property type="component" value="Unassembled WGS sequence"/>
</dbReference>
<dbReference type="InterPro" id="IPR004012">
    <property type="entry name" value="Run_dom"/>
</dbReference>
<feature type="compositionally biased region" description="Basic and acidic residues" evidence="9">
    <location>
        <begin position="288"/>
        <end position="298"/>
    </location>
</feature>
<dbReference type="SMART" id="SM00593">
    <property type="entry name" value="RUN"/>
    <property type="match status" value="1"/>
</dbReference>
<feature type="region of interest" description="Disordered" evidence="9">
    <location>
        <begin position="277"/>
        <end position="306"/>
    </location>
</feature>
<dbReference type="PANTHER" id="PTHR12326">
    <property type="entry name" value="PLECKSTRIN HOMOLOGY DOMAIN CONTAINING PROTEIN"/>
    <property type="match status" value="1"/>
</dbReference>
<dbReference type="Pfam" id="PF02759">
    <property type="entry name" value="RUN"/>
    <property type="match status" value="1"/>
</dbReference>
<reference evidence="11 12" key="1">
    <citation type="journal article" date="2018" name="Gigascience">
        <title>Genomes of trombidid mites reveal novel predicted allergens and laterally-transferred genes associated with secondary metabolism.</title>
        <authorList>
            <person name="Dong X."/>
            <person name="Chaisiri K."/>
            <person name="Xia D."/>
            <person name="Armstrong S.D."/>
            <person name="Fang Y."/>
            <person name="Donnelly M.J."/>
            <person name="Kadowaki T."/>
            <person name="McGarry J.W."/>
            <person name="Darby A.C."/>
            <person name="Makepeace B.L."/>
        </authorList>
    </citation>
    <scope>NUCLEOTIDE SEQUENCE [LARGE SCALE GENOMIC DNA]</scope>
    <source>
        <strain evidence="11">UoL-UT</strain>
    </source>
</reference>
<dbReference type="Pfam" id="PF13901">
    <property type="entry name" value="RH_dom"/>
    <property type="match status" value="1"/>
</dbReference>
<dbReference type="Gene3D" id="1.20.58.900">
    <property type="match status" value="1"/>
</dbReference>